<sequence>MKFLTFNIRCDYNQDGNNNFCYRKPLVLEKLKKELPDIICFQEVLPHVASWLKENLEEYFILGCGRDENLEDEQTAIAFKKQKYQLIHMNTFWLSPTPQVPGSRYEQQSICPRTCTEVILQDLESKEIYRIINTHLDHEGSEARRLGMAQILTYIKEVETFKDASICLAGDFNATPDTPEVKIISEAGLIDQTEGVEGTYHEYETLPINNKIDYIFTSPDLVCNDVTPWKDEKEGVYLSDHYPVCAEIIKK</sequence>
<dbReference type="SUPFAM" id="SSF56219">
    <property type="entry name" value="DNase I-like"/>
    <property type="match status" value="1"/>
</dbReference>
<dbReference type="Pfam" id="PF03372">
    <property type="entry name" value="Exo_endo_phos"/>
    <property type="match status" value="1"/>
</dbReference>
<accession>A0AA42DMX8</accession>
<keyword evidence="3" id="KW-1185">Reference proteome</keyword>
<dbReference type="PANTHER" id="PTHR12121:SF36">
    <property type="entry name" value="ENDONUCLEASE_EXONUCLEASE_PHOSPHATASE DOMAIN-CONTAINING PROTEIN"/>
    <property type="match status" value="1"/>
</dbReference>
<dbReference type="PANTHER" id="PTHR12121">
    <property type="entry name" value="CARBON CATABOLITE REPRESSOR PROTEIN 4"/>
    <property type="match status" value="1"/>
</dbReference>
<reference evidence="2" key="1">
    <citation type="journal article" date="2023" name="Int. J. Syst. Evol. Microbiol.">
        <title>&lt;i&gt;Holtiella tumoricola&lt;/i&gt; gen. nov. sp. nov., isolated from a human clinical sample.</title>
        <authorList>
            <person name="Allen-Vercoe E."/>
            <person name="Daigneault M.C."/>
            <person name="Vancuren S.J."/>
            <person name="Cochrane K."/>
            <person name="O'Neal L.L."/>
            <person name="Sankaranarayanan K."/>
            <person name="Lawson P.A."/>
        </authorList>
    </citation>
    <scope>NUCLEOTIDE SEQUENCE</scope>
    <source>
        <strain evidence="2">CC70A</strain>
    </source>
</reference>
<dbReference type="GO" id="GO:0004519">
    <property type="term" value="F:endonuclease activity"/>
    <property type="evidence" value="ECO:0007669"/>
    <property type="project" value="UniProtKB-KW"/>
</dbReference>
<evidence type="ECO:0000259" key="1">
    <source>
        <dbReference type="Pfam" id="PF03372"/>
    </source>
</evidence>
<dbReference type="InterPro" id="IPR036691">
    <property type="entry name" value="Endo/exonu/phosph_ase_sf"/>
</dbReference>
<evidence type="ECO:0000313" key="2">
    <source>
        <dbReference type="EMBL" id="MDA3732202.1"/>
    </source>
</evidence>
<evidence type="ECO:0000313" key="3">
    <source>
        <dbReference type="Proteomes" id="UP001169242"/>
    </source>
</evidence>
<dbReference type="EMBL" id="JAQIFT010000046">
    <property type="protein sequence ID" value="MDA3732202.1"/>
    <property type="molecule type" value="Genomic_DNA"/>
</dbReference>
<dbReference type="InterPro" id="IPR005135">
    <property type="entry name" value="Endo/exonuclease/phosphatase"/>
</dbReference>
<comment type="caution">
    <text evidence="2">The sequence shown here is derived from an EMBL/GenBank/DDBJ whole genome shotgun (WGS) entry which is preliminary data.</text>
</comment>
<proteinExistence type="predicted"/>
<protein>
    <submittedName>
        <fullName evidence="2">Endonuclease/exonuclease/phosphatase family protein</fullName>
    </submittedName>
</protein>
<dbReference type="GO" id="GO:0000175">
    <property type="term" value="F:3'-5'-RNA exonuclease activity"/>
    <property type="evidence" value="ECO:0007669"/>
    <property type="project" value="TreeGrafter"/>
</dbReference>
<dbReference type="CDD" id="cd09083">
    <property type="entry name" value="EEP-1"/>
    <property type="match status" value="1"/>
</dbReference>
<dbReference type="Proteomes" id="UP001169242">
    <property type="component" value="Unassembled WGS sequence"/>
</dbReference>
<dbReference type="AlphaFoldDB" id="A0AA42DMX8"/>
<gene>
    <name evidence="2" type="ORF">PBV87_11975</name>
</gene>
<dbReference type="RefSeq" id="WP_053983318.1">
    <property type="nucleotide sequence ID" value="NZ_JAQIFT010000046.1"/>
</dbReference>
<organism evidence="2 3">
    <name type="scientific">Holtiella tumoricola</name>
    <dbReference type="NCBI Taxonomy" id="3018743"/>
    <lineage>
        <taxon>Bacteria</taxon>
        <taxon>Bacillati</taxon>
        <taxon>Bacillota</taxon>
        <taxon>Clostridia</taxon>
        <taxon>Lachnospirales</taxon>
        <taxon>Cellulosilyticaceae</taxon>
        <taxon>Holtiella</taxon>
    </lineage>
</organism>
<keyword evidence="2" id="KW-0378">Hydrolase</keyword>
<name>A0AA42DMX8_9FIRM</name>
<dbReference type="Gene3D" id="3.60.10.10">
    <property type="entry name" value="Endonuclease/exonuclease/phosphatase"/>
    <property type="match status" value="1"/>
</dbReference>
<feature type="domain" description="Endonuclease/exonuclease/phosphatase" evidence="1">
    <location>
        <begin position="4"/>
        <end position="241"/>
    </location>
</feature>
<keyword evidence="2" id="KW-0540">Nuclease</keyword>
<keyword evidence="2" id="KW-0255">Endonuclease</keyword>
<dbReference type="InterPro" id="IPR050410">
    <property type="entry name" value="CCR4/nocturin_mRNA_transcr"/>
</dbReference>